<evidence type="ECO:0000256" key="1">
    <source>
        <dbReference type="SAM" id="MobiDB-lite"/>
    </source>
</evidence>
<dbReference type="EMBL" id="KN391208">
    <property type="protein sequence ID" value="KHG09505.1"/>
    <property type="molecule type" value="Genomic_DNA"/>
</dbReference>
<keyword evidence="2" id="KW-0547">Nucleotide-binding</keyword>
<feature type="region of interest" description="Disordered" evidence="1">
    <location>
        <begin position="39"/>
        <end position="58"/>
    </location>
</feature>
<accession>A0A0B0N9L9</accession>
<sequence length="164" mass="17876">MTKLNKFGPESSFSLSLNSKSPLYQLLTKIDYRPGSKLLKSSSRSEAQVHRTNKVSQSLDSNSPSLQLLYYLSFLHPLVLPPHMGSPPSSIGVSASPSIQISWKPISSTIVMACKHALASTMTGSEIFSHRKLNEASKFTFIVLFSGALAKPTTSEACSRTPSW</sequence>
<gene>
    <name evidence="2" type="ORF">F383_15048</name>
</gene>
<keyword evidence="3" id="KW-1185">Reference proteome</keyword>
<proteinExistence type="predicted"/>
<name>A0A0B0N9L9_GOSAR</name>
<keyword evidence="2" id="KW-0347">Helicase</keyword>
<dbReference type="Proteomes" id="UP000032142">
    <property type="component" value="Unassembled WGS sequence"/>
</dbReference>
<protein>
    <submittedName>
        <fullName evidence="2">Putative ATP-dependent RNA helicase DDX56</fullName>
    </submittedName>
</protein>
<dbReference type="GO" id="GO:0004386">
    <property type="term" value="F:helicase activity"/>
    <property type="evidence" value="ECO:0007669"/>
    <property type="project" value="UniProtKB-KW"/>
</dbReference>
<evidence type="ECO:0000313" key="2">
    <source>
        <dbReference type="EMBL" id="KHG09505.1"/>
    </source>
</evidence>
<dbReference type="AlphaFoldDB" id="A0A0B0N9L9"/>
<keyword evidence="2" id="KW-0067">ATP-binding</keyword>
<reference evidence="3" key="1">
    <citation type="submission" date="2014-09" db="EMBL/GenBank/DDBJ databases">
        <authorList>
            <person name="Mudge J."/>
            <person name="Ramaraj T."/>
            <person name="Lindquist I.E."/>
            <person name="Bharti A.K."/>
            <person name="Sundararajan A."/>
            <person name="Cameron C.T."/>
            <person name="Woodward J.E."/>
            <person name="May G.D."/>
            <person name="Brubaker C."/>
            <person name="Broadhvest J."/>
            <person name="Wilkins T.A."/>
        </authorList>
    </citation>
    <scope>NUCLEOTIDE SEQUENCE</scope>
    <source>
        <strain evidence="3">cv. AKA8401</strain>
    </source>
</reference>
<keyword evidence="2" id="KW-0378">Hydrolase</keyword>
<organism evidence="2 3">
    <name type="scientific">Gossypium arboreum</name>
    <name type="common">Tree cotton</name>
    <name type="synonym">Gossypium nanking</name>
    <dbReference type="NCBI Taxonomy" id="29729"/>
    <lineage>
        <taxon>Eukaryota</taxon>
        <taxon>Viridiplantae</taxon>
        <taxon>Streptophyta</taxon>
        <taxon>Embryophyta</taxon>
        <taxon>Tracheophyta</taxon>
        <taxon>Spermatophyta</taxon>
        <taxon>Magnoliopsida</taxon>
        <taxon>eudicotyledons</taxon>
        <taxon>Gunneridae</taxon>
        <taxon>Pentapetalae</taxon>
        <taxon>rosids</taxon>
        <taxon>malvids</taxon>
        <taxon>Malvales</taxon>
        <taxon>Malvaceae</taxon>
        <taxon>Malvoideae</taxon>
        <taxon>Gossypium</taxon>
    </lineage>
</organism>
<evidence type="ECO:0000313" key="3">
    <source>
        <dbReference type="Proteomes" id="UP000032142"/>
    </source>
</evidence>